<sequence length="317" mass="33579">MRGTVMVAMLVAAFAVSAHAQQCGSQAGGATCPNSLCCSQYGFCGTTSDYCGTGCQSQCSGSTPVTPTPSGDGGDVSSVISSSLFEKMLLHRNDPACEAKGFYTYNAFIAAAKSFPAFATTGSTDVRKREVAAFLAQTSHETTGGWPTAPDGPYAWGYCFKKEQGATSDYCSPSQLYPCAPGKKYFGRGPIQISYNYNYGAAGKAIGVDLLRNPDLVTSDATVAFKTALWFWMTPQSPKPSSHDVITGRWSPSSTDKAAGRVPGYGVITNIINGGVECGKGQESHVADRIGYYKRYCDLLGVSYGDNLDCYSQKPFA</sequence>
<evidence type="ECO:0000313" key="2">
    <source>
        <dbReference type="Proteomes" id="UP001732700"/>
    </source>
</evidence>
<organism evidence="1 2">
    <name type="scientific">Avena sativa</name>
    <name type="common">Oat</name>
    <dbReference type="NCBI Taxonomy" id="4498"/>
    <lineage>
        <taxon>Eukaryota</taxon>
        <taxon>Viridiplantae</taxon>
        <taxon>Streptophyta</taxon>
        <taxon>Embryophyta</taxon>
        <taxon>Tracheophyta</taxon>
        <taxon>Spermatophyta</taxon>
        <taxon>Magnoliopsida</taxon>
        <taxon>Liliopsida</taxon>
        <taxon>Poales</taxon>
        <taxon>Poaceae</taxon>
        <taxon>BOP clade</taxon>
        <taxon>Pooideae</taxon>
        <taxon>Poodae</taxon>
        <taxon>Poeae</taxon>
        <taxon>Poeae Chloroplast Group 1 (Aveneae type)</taxon>
        <taxon>Aveninae</taxon>
        <taxon>Avena</taxon>
    </lineage>
</organism>
<reference evidence="1" key="1">
    <citation type="submission" date="2021-05" db="EMBL/GenBank/DDBJ databases">
        <authorList>
            <person name="Scholz U."/>
            <person name="Mascher M."/>
            <person name="Fiebig A."/>
        </authorList>
    </citation>
    <scope>NUCLEOTIDE SEQUENCE [LARGE SCALE GENOMIC DNA]</scope>
</reference>
<accession>A0ACD5VIH6</accession>
<dbReference type="Proteomes" id="UP001732700">
    <property type="component" value="Chromosome 3A"/>
</dbReference>
<evidence type="ECO:0000313" key="1">
    <source>
        <dbReference type="EnsemblPlants" id="AVESA.00010b.r2.3AG0444180.1.CDS.1"/>
    </source>
</evidence>
<dbReference type="EnsemblPlants" id="AVESA.00010b.r2.3AG0444180.1">
    <property type="protein sequence ID" value="AVESA.00010b.r2.3AG0444180.1.CDS.1"/>
    <property type="gene ID" value="AVESA.00010b.r2.3AG0444180"/>
</dbReference>
<name>A0ACD5VIH6_AVESA</name>
<keyword evidence="2" id="KW-1185">Reference proteome</keyword>
<protein>
    <submittedName>
        <fullName evidence="1">Uncharacterized protein</fullName>
    </submittedName>
</protein>
<proteinExistence type="predicted"/>
<reference evidence="1" key="2">
    <citation type="submission" date="2025-09" db="UniProtKB">
        <authorList>
            <consortium name="EnsemblPlants"/>
        </authorList>
    </citation>
    <scope>IDENTIFICATION</scope>
</reference>